<dbReference type="AlphaFoldDB" id="A0AAV1W1R0"/>
<dbReference type="Pfam" id="PF07734">
    <property type="entry name" value="FBA_1"/>
    <property type="match status" value="1"/>
</dbReference>
<dbReference type="InterPro" id="IPR017451">
    <property type="entry name" value="F-box-assoc_interact_dom"/>
</dbReference>
<evidence type="ECO:0000259" key="2">
    <source>
        <dbReference type="Pfam" id="PF07734"/>
    </source>
</evidence>
<dbReference type="InterPro" id="IPR006527">
    <property type="entry name" value="F-box-assoc_dom_typ1"/>
</dbReference>
<feature type="domain" description="F-box associated beta-propeller type 1" evidence="2">
    <location>
        <begin position="42"/>
        <end position="268"/>
    </location>
</feature>
<evidence type="ECO:0000313" key="3">
    <source>
        <dbReference type="EMBL" id="CAL0302892.1"/>
    </source>
</evidence>
<reference evidence="3 4" key="1">
    <citation type="submission" date="2024-03" db="EMBL/GenBank/DDBJ databases">
        <authorList>
            <person name="Martinez-Hernandez J."/>
        </authorList>
    </citation>
    <scope>NUCLEOTIDE SEQUENCE [LARGE SCALE GENOMIC DNA]</scope>
</reference>
<dbReference type="Proteomes" id="UP001497480">
    <property type="component" value="Unassembled WGS sequence"/>
</dbReference>
<name>A0AAV1W1R0_LUPLU</name>
<organism evidence="3 4">
    <name type="scientific">Lupinus luteus</name>
    <name type="common">European yellow lupine</name>
    <dbReference type="NCBI Taxonomy" id="3873"/>
    <lineage>
        <taxon>Eukaryota</taxon>
        <taxon>Viridiplantae</taxon>
        <taxon>Streptophyta</taxon>
        <taxon>Embryophyta</taxon>
        <taxon>Tracheophyta</taxon>
        <taxon>Spermatophyta</taxon>
        <taxon>Magnoliopsida</taxon>
        <taxon>eudicotyledons</taxon>
        <taxon>Gunneridae</taxon>
        <taxon>Pentapetalae</taxon>
        <taxon>rosids</taxon>
        <taxon>fabids</taxon>
        <taxon>Fabales</taxon>
        <taxon>Fabaceae</taxon>
        <taxon>Papilionoideae</taxon>
        <taxon>50 kb inversion clade</taxon>
        <taxon>genistoids sensu lato</taxon>
        <taxon>core genistoids</taxon>
        <taxon>Genisteae</taxon>
        <taxon>Lupinus</taxon>
    </lineage>
</organism>
<evidence type="ECO:0000313" key="4">
    <source>
        <dbReference type="Proteomes" id="UP001497480"/>
    </source>
</evidence>
<evidence type="ECO:0000256" key="1">
    <source>
        <dbReference type="SAM" id="SignalP"/>
    </source>
</evidence>
<dbReference type="PANTHER" id="PTHR31672:SF13">
    <property type="entry name" value="F-BOX PROTEIN CPR30-LIKE"/>
    <property type="match status" value="1"/>
</dbReference>
<dbReference type="NCBIfam" id="TIGR01640">
    <property type="entry name" value="F_box_assoc_1"/>
    <property type="match status" value="1"/>
</dbReference>
<feature type="chain" id="PRO_5043561717" description="F-box associated beta-propeller type 1 domain-containing protein" evidence="1">
    <location>
        <begin position="18"/>
        <end position="434"/>
    </location>
</feature>
<dbReference type="EMBL" id="CAXHTB010000003">
    <property type="protein sequence ID" value="CAL0302892.1"/>
    <property type="molecule type" value="Genomic_DNA"/>
</dbReference>
<feature type="signal peptide" evidence="1">
    <location>
        <begin position="1"/>
        <end position="17"/>
    </location>
</feature>
<gene>
    <name evidence="3" type="ORF">LLUT_LOCUS3952</name>
</gene>
<dbReference type="PANTHER" id="PTHR31672">
    <property type="entry name" value="BNACNNG10540D PROTEIN"/>
    <property type="match status" value="1"/>
</dbReference>
<sequence length="434" mass="50156">MHLRYLFSLVTFLPLHGELHSKISPPHVPVTYGHNELNIPKFGIVNSCNGLLCVCTSPFNNPIYVCNPITGEYIMLPKPKLNPNLFCYYMDEEEKSELYKSNFVVSGFGFNPKTNQYKVMRMMELETTTETRYVTVQVLTLGSTSWETIGSIQSWDSIGVRLAQITGPIIKDASYKKSFCVYLNGSVHWLCNSTYNTMFIASFNFENENIVEILPPSQLRYEGKQGVGNMRLGVLNDCLYLTDVDSYVNFKIWVLKDYNDRKMSWTLDWVIDTVSLNIWPRGLYQPIKYLENGDLLMFHPSNALVCYSPKQKRFRYFKIHGIDSDFEMVPHSPCLLPMKDVVRVENPQVQILNTRDMEEQPNGWKEYHDVALVEEDERTIHVAYSKIVLENKSFNNAFTSHEKFINGRGGFIIYSLWPVTILTQFELLRLVSIG</sequence>
<protein>
    <recommendedName>
        <fullName evidence="2">F-box associated beta-propeller type 1 domain-containing protein</fullName>
    </recommendedName>
</protein>
<comment type="caution">
    <text evidence="3">The sequence shown here is derived from an EMBL/GenBank/DDBJ whole genome shotgun (WGS) entry which is preliminary data.</text>
</comment>
<proteinExistence type="predicted"/>
<keyword evidence="4" id="KW-1185">Reference proteome</keyword>
<accession>A0AAV1W1R0</accession>
<keyword evidence="1" id="KW-0732">Signal</keyword>
<dbReference type="InterPro" id="IPR050796">
    <property type="entry name" value="SCF_F-box_component"/>
</dbReference>